<feature type="compositionally biased region" description="Low complexity" evidence="2">
    <location>
        <begin position="8"/>
        <end position="27"/>
    </location>
</feature>
<feature type="region of interest" description="Disordered" evidence="2">
    <location>
        <begin position="1"/>
        <end position="77"/>
    </location>
</feature>
<evidence type="ECO:0000313" key="4">
    <source>
        <dbReference type="Proteomes" id="UP001341840"/>
    </source>
</evidence>
<dbReference type="Proteomes" id="UP001341840">
    <property type="component" value="Unassembled WGS sequence"/>
</dbReference>
<evidence type="ECO:0000256" key="2">
    <source>
        <dbReference type="SAM" id="MobiDB-lite"/>
    </source>
</evidence>
<evidence type="ECO:0000256" key="1">
    <source>
        <dbReference type="SAM" id="Coils"/>
    </source>
</evidence>
<name>A0ABU6Z279_9FABA</name>
<comment type="caution">
    <text evidence="3">The sequence shown here is derived from an EMBL/GenBank/DDBJ whole genome shotgun (WGS) entry which is preliminary data.</text>
</comment>
<protein>
    <submittedName>
        <fullName evidence="3">Uncharacterized protein</fullName>
    </submittedName>
</protein>
<reference evidence="3 4" key="1">
    <citation type="journal article" date="2023" name="Plants (Basel)">
        <title>Bridging the Gap: Combining Genomics and Transcriptomics Approaches to Understand Stylosanthes scabra, an Orphan Legume from the Brazilian Caatinga.</title>
        <authorList>
            <person name="Ferreira-Neto J.R.C."/>
            <person name="da Silva M.D."/>
            <person name="Binneck E."/>
            <person name="de Melo N.F."/>
            <person name="da Silva R.H."/>
            <person name="de Melo A.L.T.M."/>
            <person name="Pandolfi V."/>
            <person name="Bustamante F.O."/>
            <person name="Brasileiro-Vidal A.C."/>
            <person name="Benko-Iseppon A.M."/>
        </authorList>
    </citation>
    <scope>NUCLEOTIDE SEQUENCE [LARGE SCALE GENOMIC DNA]</scope>
    <source>
        <tissue evidence="3">Leaves</tissue>
    </source>
</reference>
<keyword evidence="1" id="KW-0175">Coiled coil</keyword>
<feature type="coiled-coil region" evidence="1">
    <location>
        <begin position="263"/>
        <end position="353"/>
    </location>
</feature>
<accession>A0ABU6Z279</accession>
<keyword evidence="4" id="KW-1185">Reference proteome</keyword>
<evidence type="ECO:0000313" key="3">
    <source>
        <dbReference type="EMBL" id="MED6216619.1"/>
    </source>
</evidence>
<proteinExistence type="predicted"/>
<dbReference type="Gene3D" id="1.10.287.2610">
    <property type="match status" value="1"/>
</dbReference>
<feature type="compositionally biased region" description="Basic and acidic residues" evidence="2">
    <location>
        <begin position="35"/>
        <end position="58"/>
    </location>
</feature>
<dbReference type="EMBL" id="JASCZI010271881">
    <property type="protein sequence ID" value="MED6216619.1"/>
    <property type="molecule type" value="Genomic_DNA"/>
</dbReference>
<organism evidence="3 4">
    <name type="scientific">Stylosanthes scabra</name>
    <dbReference type="NCBI Taxonomy" id="79078"/>
    <lineage>
        <taxon>Eukaryota</taxon>
        <taxon>Viridiplantae</taxon>
        <taxon>Streptophyta</taxon>
        <taxon>Embryophyta</taxon>
        <taxon>Tracheophyta</taxon>
        <taxon>Spermatophyta</taxon>
        <taxon>Magnoliopsida</taxon>
        <taxon>eudicotyledons</taxon>
        <taxon>Gunneridae</taxon>
        <taxon>Pentapetalae</taxon>
        <taxon>rosids</taxon>
        <taxon>fabids</taxon>
        <taxon>Fabales</taxon>
        <taxon>Fabaceae</taxon>
        <taxon>Papilionoideae</taxon>
        <taxon>50 kb inversion clade</taxon>
        <taxon>dalbergioids sensu lato</taxon>
        <taxon>Dalbergieae</taxon>
        <taxon>Pterocarpus clade</taxon>
        <taxon>Stylosanthes</taxon>
    </lineage>
</organism>
<sequence>MIQNQEKSPNGLSSGGYSPSPSPKSSGKANPFIDEITKALGDHVEKLNSPLKETDLVRGDNSSTPNVPIQPGMNRGIRIDPRSQFQEKLEEARAARVERVKQSMKPLPSILVIEIDADDTDLDDLLKPSEHVVSNSDNKSVQQEKEDTIIQKARSEALRIALQKSVAEEMIRLMNQLLDILQKDPYWNDELINDTSCLVEQQFSDKYREHVSFFGKIFENLFHSRENLSNLRLKDAMIKENSDALINAKKALKDKDVLYEKHLKNANDALEELSKDKDALMKKLAEIQAQIHEIDERILKLKTPFEKIQVKKLEVKKQLSEIEKSKMQNEDDLKKLQEEEDQETELFKHFEEDKV</sequence>
<gene>
    <name evidence="3" type="ORF">PIB30_009212</name>
</gene>